<name>A0A8B9TXY1_ANAPL</name>
<protein>
    <submittedName>
        <fullName evidence="3">Uncharacterized protein</fullName>
    </submittedName>
</protein>
<evidence type="ECO:0000256" key="2">
    <source>
        <dbReference type="SAM" id="SignalP"/>
    </source>
</evidence>
<dbReference type="InterPro" id="IPR008160">
    <property type="entry name" value="Collagen"/>
</dbReference>
<reference evidence="3" key="2">
    <citation type="submission" date="2025-08" db="UniProtKB">
        <authorList>
            <consortium name="Ensembl"/>
        </authorList>
    </citation>
    <scope>IDENTIFICATION</scope>
</reference>
<evidence type="ECO:0000313" key="4">
    <source>
        <dbReference type="Proteomes" id="UP000694400"/>
    </source>
</evidence>
<feature type="chain" id="PRO_5034474445" evidence="2">
    <location>
        <begin position="27"/>
        <end position="89"/>
    </location>
</feature>
<reference evidence="3" key="3">
    <citation type="submission" date="2025-09" db="UniProtKB">
        <authorList>
            <consortium name="Ensembl"/>
        </authorList>
    </citation>
    <scope>IDENTIFICATION</scope>
</reference>
<evidence type="ECO:0000256" key="1">
    <source>
        <dbReference type="SAM" id="MobiDB-lite"/>
    </source>
</evidence>
<sequence>AIPRTPAQVSGAQILLLIALRQAVIAELSWEVRIVGLGDADRLAVLQGCPGIPGASGSKGEPGLPGTKGEMGAQGLPGKAGPPGTKGNA</sequence>
<dbReference type="Proteomes" id="UP000694400">
    <property type="component" value="Chromosome 19"/>
</dbReference>
<reference evidence="3" key="1">
    <citation type="submission" date="2019-08" db="EMBL/GenBank/DDBJ databases">
        <title>Three high-quality genomes provides insights into domestication of ducks.</title>
        <authorList>
            <person name="Hou Z.C."/>
            <person name="Zhu F."/>
            <person name="Yin Z.T."/>
            <person name="Zhang F."/>
        </authorList>
    </citation>
    <scope>NUCLEOTIDE SEQUENCE [LARGE SCALE GENOMIC DNA]</scope>
</reference>
<feature type="signal peptide" evidence="2">
    <location>
        <begin position="1"/>
        <end position="26"/>
    </location>
</feature>
<proteinExistence type="predicted"/>
<feature type="region of interest" description="Disordered" evidence="1">
    <location>
        <begin position="51"/>
        <end position="89"/>
    </location>
</feature>
<evidence type="ECO:0000313" key="3">
    <source>
        <dbReference type="Ensembl" id="ENSAPLP00020027087.1"/>
    </source>
</evidence>
<accession>A0A8B9TXY1</accession>
<keyword evidence="2" id="KW-0732">Signal</keyword>
<dbReference type="AlphaFoldDB" id="A0A8B9TXY1"/>
<dbReference type="Pfam" id="PF01391">
    <property type="entry name" value="Collagen"/>
    <property type="match status" value="1"/>
</dbReference>
<organism evidence="3 4">
    <name type="scientific">Anas platyrhynchos</name>
    <name type="common">Mallard</name>
    <name type="synonym">Anas boschas</name>
    <dbReference type="NCBI Taxonomy" id="8839"/>
    <lineage>
        <taxon>Eukaryota</taxon>
        <taxon>Metazoa</taxon>
        <taxon>Chordata</taxon>
        <taxon>Craniata</taxon>
        <taxon>Vertebrata</taxon>
        <taxon>Euteleostomi</taxon>
        <taxon>Archelosauria</taxon>
        <taxon>Archosauria</taxon>
        <taxon>Dinosauria</taxon>
        <taxon>Saurischia</taxon>
        <taxon>Theropoda</taxon>
        <taxon>Coelurosauria</taxon>
        <taxon>Aves</taxon>
        <taxon>Neognathae</taxon>
        <taxon>Galloanserae</taxon>
        <taxon>Anseriformes</taxon>
        <taxon>Anatidae</taxon>
        <taxon>Anatinae</taxon>
        <taxon>Anas</taxon>
    </lineage>
</organism>
<dbReference type="Ensembl" id="ENSAPLT00020029162.1">
    <property type="protein sequence ID" value="ENSAPLP00020027087.1"/>
    <property type="gene ID" value="ENSAPLG00020018394.1"/>
</dbReference>